<feature type="compositionally biased region" description="Basic and acidic residues" evidence="1">
    <location>
        <begin position="698"/>
        <end position="712"/>
    </location>
</feature>
<feature type="region of interest" description="Disordered" evidence="1">
    <location>
        <begin position="1"/>
        <end position="77"/>
    </location>
</feature>
<feature type="region of interest" description="Disordered" evidence="1">
    <location>
        <begin position="690"/>
        <end position="729"/>
    </location>
</feature>
<feature type="compositionally biased region" description="Basic and acidic residues" evidence="1">
    <location>
        <begin position="332"/>
        <end position="353"/>
    </location>
</feature>
<dbReference type="Proteomes" id="UP000077671">
    <property type="component" value="Unassembled WGS sequence"/>
</dbReference>
<feature type="region of interest" description="Disordered" evidence="1">
    <location>
        <begin position="532"/>
        <end position="554"/>
    </location>
</feature>
<feature type="compositionally biased region" description="Polar residues" evidence="1">
    <location>
        <begin position="54"/>
        <end position="63"/>
    </location>
</feature>
<sequence length="1108" mass="119291">MLRTLRTKVSAHRLRKEHPIPVSPVAAQGRDFPSLPRSPTQNAAAPVWKVPQAPSESNGQLTPGLTPDVSPALSSPLSLPTPTDFQTSRDKHDVFDVSDLGNLAQNTVLMHQQADDRPQNISQAMIQNVWKRDEAKFLLDPPTPVGLGLTATDPRTGADYAFPTPEQLISLNTRQDAMMAAESKGHTIVAQPSQGSPVGDYGRKQSLKVDTIPVSNSNLSLLTIDTQGGLGLSFDSPVVGPGSNGLMSLIQSTAFPSPPVRMLQPEFTTGGSSEATPDEDKDIKPSTPSPHLAEPAGQTSRDNSDKRMSKLRPFELSQAVETSSLAQRRKARFDAEHTTDRDSRAAEDEKLERSPLPFPKEPQSFKDRYPPSIGSRRPMLGPLPPTPTSASPLPRRVDPRPAHLSPHLTLEEAVQMSLEGPASASRLSVTPRRFSGLTYLRDGVPISGGAADTPTRLPSLLNPLSEQMTTDTRRALSQRFRGTHHDQHSNVLQPHRGSESRPFFSRLAGAIGLSDNDATSDFVTASPDAFHTPNLPWASANSQSPGSPSVPTRPVHPPNMACLAGCCSPSRSADSSLTTFHPIARTGSSKSLRRLASNDFLHCRGSAAGLKVPDVPDLPREIKKAKSSPELKGAFKSTPLSDKTGVVEVEATPGKKKKNEQQRKLNKSVGSIRFLVRAFQRATGETELPRNLSTAAVAHDEDSRSTRRRSVDSDESWGPSQHEMPLPDVPPQSMAAFQTPPVPTFSSPPVPVMSSPFAPGEFTAKRHLEPREEPEALRIDRSAALRLSTVASAMLASASSMSILSIAESDVAKGGSQRSIVPAAIPSTSLGTLQRGFQFPSVKEHASLARAQPSSGQDGPMHGVLRPPFEMVRERIDERQGRSNVESVFPRMTPLPRNLASGADFKGDDSLARTSPSSSQVFSCDFTHSYGDRTRGMSWDSGAFSLERQLERLRELESPDQTTSQESHSSPRYRSRSANDSVERQSHVRLTGELLNRAPAGSKVLLPLALAPAPSPLPPPPACTLPSPPRPPPRPLTATTPAAARILASNIANIAAASSSLRLHVQLTTPFDELPISDPKISTALPRPALPRLDIEEVPLLAGTGFAF</sequence>
<protein>
    <submittedName>
        <fullName evidence="2">Uncharacterized protein</fullName>
    </submittedName>
</protein>
<feature type="compositionally biased region" description="Polar residues" evidence="1">
    <location>
        <begin position="539"/>
        <end position="550"/>
    </location>
</feature>
<proteinExistence type="predicted"/>
<organism evidence="2 3">
    <name type="scientific">Tilletia caries</name>
    <name type="common">wheat bunt fungus</name>
    <dbReference type="NCBI Taxonomy" id="13290"/>
    <lineage>
        <taxon>Eukaryota</taxon>
        <taxon>Fungi</taxon>
        <taxon>Dikarya</taxon>
        <taxon>Basidiomycota</taxon>
        <taxon>Ustilaginomycotina</taxon>
        <taxon>Exobasidiomycetes</taxon>
        <taxon>Tilletiales</taxon>
        <taxon>Tilletiaceae</taxon>
        <taxon>Tilletia</taxon>
    </lineage>
</organism>
<comment type="caution">
    <text evidence="2">The sequence shown here is derived from an EMBL/GenBank/DDBJ whole genome shotgun (WGS) entry which is preliminary data.</text>
</comment>
<dbReference type="EMBL" id="LWDD02001422">
    <property type="protein sequence ID" value="KAE8248218.1"/>
    <property type="molecule type" value="Genomic_DNA"/>
</dbReference>
<accession>A0A177U100</accession>
<feature type="region of interest" description="Disordered" evidence="1">
    <location>
        <begin position="257"/>
        <end position="396"/>
    </location>
</feature>
<feature type="compositionally biased region" description="Polar residues" evidence="1">
    <location>
        <begin position="266"/>
        <end position="275"/>
    </location>
</feature>
<evidence type="ECO:0000313" key="2">
    <source>
        <dbReference type="EMBL" id="KAE8248218.1"/>
    </source>
</evidence>
<feature type="region of interest" description="Disordered" evidence="1">
    <location>
        <begin position="878"/>
        <end position="920"/>
    </location>
</feature>
<feature type="region of interest" description="Disordered" evidence="1">
    <location>
        <begin position="954"/>
        <end position="986"/>
    </location>
</feature>
<reference evidence="2" key="1">
    <citation type="submission" date="2016-04" db="EMBL/GenBank/DDBJ databases">
        <authorList>
            <person name="Nguyen H.D."/>
            <person name="Kesanakurti P."/>
            <person name="Cullis J."/>
            <person name="Levesque C.A."/>
            <person name="Hambleton S."/>
        </authorList>
    </citation>
    <scope>NUCLEOTIDE SEQUENCE</scope>
    <source>
        <strain evidence="2">DAOMC 238032</strain>
    </source>
</reference>
<evidence type="ECO:0000313" key="3">
    <source>
        <dbReference type="Proteomes" id="UP000077671"/>
    </source>
</evidence>
<evidence type="ECO:0000256" key="1">
    <source>
        <dbReference type="SAM" id="MobiDB-lite"/>
    </source>
</evidence>
<gene>
    <name evidence="2" type="ORF">A4X03_0g6839</name>
</gene>
<feature type="compositionally biased region" description="Basic residues" evidence="1">
    <location>
        <begin position="1"/>
        <end position="16"/>
    </location>
</feature>
<reference evidence="2" key="2">
    <citation type="journal article" date="2019" name="IMA Fungus">
        <title>Genome sequencing and comparison of five Tilletia species to identify candidate genes for the detection of regulated species infecting wheat.</title>
        <authorList>
            <person name="Nguyen H.D.T."/>
            <person name="Sultana T."/>
            <person name="Kesanakurti P."/>
            <person name="Hambleton S."/>
        </authorList>
    </citation>
    <scope>NUCLEOTIDE SEQUENCE</scope>
    <source>
        <strain evidence="2">DAOMC 238032</strain>
    </source>
</reference>
<feature type="compositionally biased region" description="Polar residues" evidence="1">
    <location>
        <begin position="959"/>
        <end position="980"/>
    </location>
</feature>
<dbReference type="AlphaFoldDB" id="A0A177U100"/>
<name>A0A177U100_9BASI</name>